<organism evidence="1 2">
    <name type="scientific">Blastococcus brunescens</name>
    <dbReference type="NCBI Taxonomy" id="1564165"/>
    <lineage>
        <taxon>Bacteria</taxon>
        <taxon>Bacillati</taxon>
        <taxon>Actinomycetota</taxon>
        <taxon>Actinomycetes</taxon>
        <taxon>Geodermatophilales</taxon>
        <taxon>Geodermatophilaceae</taxon>
        <taxon>Blastococcus</taxon>
    </lineage>
</organism>
<evidence type="ECO:0000313" key="2">
    <source>
        <dbReference type="Proteomes" id="UP001324287"/>
    </source>
</evidence>
<proteinExistence type="predicted"/>
<sequence length="40" mass="4278">MVVTAHAGAGTRQTAALKAQAVLDNIARFWSGQPLEERVL</sequence>
<reference evidence="1 2" key="1">
    <citation type="submission" date="2023-12" db="EMBL/GenBank/DDBJ databases">
        <title>Blastococcus brunescens sp. nov., an actonobacterium isolated from sandstone collected in sahara desert.</title>
        <authorList>
            <person name="Gtari M."/>
            <person name="Ghodhbane F."/>
        </authorList>
    </citation>
    <scope>NUCLEOTIDE SEQUENCE [LARGE SCALE GENOMIC DNA]</scope>
    <source>
        <strain evidence="1 2">BMG 8361</strain>
    </source>
</reference>
<protein>
    <submittedName>
        <fullName evidence="1">Uncharacterized protein</fullName>
    </submittedName>
</protein>
<dbReference type="RefSeq" id="WP_324275514.1">
    <property type="nucleotide sequence ID" value="NZ_CP141261.1"/>
</dbReference>
<evidence type="ECO:0000313" key="1">
    <source>
        <dbReference type="EMBL" id="WRL64186.1"/>
    </source>
</evidence>
<dbReference type="Proteomes" id="UP001324287">
    <property type="component" value="Chromosome"/>
</dbReference>
<name>A0ABZ1B387_9ACTN</name>
<keyword evidence="2" id="KW-1185">Reference proteome</keyword>
<dbReference type="EMBL" id="CP141261">
    <property type="protein sequence ID" value="WRL64186.1"/>
    <property type="molecule type" value="Genomic_DNA"/>
</dbReference>
<accession>A0ABZ1B387</accession>
<gene>
    <name evidence="1" type="ORF">U6N30_32305</name>
</gene>